<protein>
    <recommendedName>
        <fullName evidence="4">Lipoprotein</fullName>
    </recommendedName>
</protein>
<comment type="caution">
    <text evidence="2">The sequence shown here is derived from an EMBL/GenBank/DDBJ whole genome shotgun (WGS) entry which is preliminary data.</text>
</comment>
<dbReference type="RefSeq" id="WP_248009607.1">
    <property type="nucleotide sequence ID" value="NZ_JAJHVV010000009.1"/>
</dbReference>
<accession>A0A9X1XP24</accession>
<keyword evidence="3" id="KW-1185">Reference proteome</keyword>
<feature type="chain" id="PRO_5040934065" description="Lipoprotein" evidence="1">
    <location>
        <begin position="19"/>
        <end position="92"/>
    </location>
</feature>
<keyword evidence="1" id="KW-0732">Signal</keyword>
<organism evidence="2 3">
    <name type="scientific">Vibrio amylolyticus</name>
    <dbReference type="NCBI Taxonomy" id="2847292"/>
    <lineage>
        <taxon>Bacteria</taxon>
        <taxon>Pseudomonadati</taxon>
        <taxon>Pseudomonadota</taxon>
        <taxon>Gammaproteobacteria</taxon>
        <taxon>Vibrionales</taxon>
        <taxon>Vibrionaceae</taxon>
        <taxon>Vibrio</taxon>
    </lineage>
</organism>
<proteinExistence type="predicted"/>
<dbReference type="EMBL" id="JAJHVV010000009">
    <property type="protein sequence ID" value="MCK6264520.1"/>
    <property type="molecule type" value="Genomic_DNA"/>
</dbReference>
<gene>
    <name evidence="2" type="ORF">KP803_14665</name>
</gene>
<evidence type="ECO:0000313" key="3">
    <source>
        <dbReference type="Proteomes" id="UP001139559"/>
    </source>
</evidence>
<dbReference type="Proteomes" id="UP001139559">
    <property type="component" value="Unassembled WGS sequence"/>
</dbReference>
<evidence type="ECO:0000313" key="2">
    <source>
        <dbReference type="EMBL" id="MCK6264520.1"/>
    </source>
</evidence>
<evidence type="ECO:0000256" key="1">
    <source>
        <dbReference type="SAM" id="SignalP"/>
    </source>
</evidence>
<name>A0A9X1XP24_9VIBR</name>
<sequence>MKKLLISLLAMLSISAVACDADGIIHVPTVDADAFLLALNSAPIVDVYDYSFDDLKLASTTDYSASWFNDLGEFCHYHGTLEACHPMPKRLK</sequence>
<feature type="signal peptide" evidence="1">
    <location>
        <begin position="1"/>
        <end position="18"/>
    </location>
</feature>
<dbReference type="AlphaFoldDB" id="A0A9X1XP24"/>
<dbReference type="PROSITE" id="PS51257">
    <property type="entry name" value="PROKAR_LIPOPROTEIN"/>
    <property type="match status" value="1"/>
</dbReference>
<reference evidence="2" key="1">
    <citation type="submission" date="2021-11" db="EMBL/GenBank/DDBJ databases">
        <title>Vibrio ZSDE26 sp. nov. and Vibrio ZSDZ34 sp. nov., isolated from coastal seawater in Qingdao.</title>
        <authorList>
            <person name="Zhang P."/>
        </authorList>
    </citation>
    <scope>NUCLEOTIDE SEQUENCE</scope>
    <source>
        <strain evidence="2">ZSDE26</strain>
    </source>
</reference>
<evidence type="ECO:0008006" key="4">
    <source>
        <dbReference type="Google" id="ProtNLM"/>
    </source>
</evidence>